<keyword evidence="2 10" id="KW-0808">Transferase</keyword>
<evidence type="ECO:0000256" key="2">
    <source>
        <dbReference type="ARBA" id="ARBA00022679"/>
    </source>
</evidence>
<dbReference type="EC" id="2.3.1.225" evidence="10"/>
<name>A0ABR4N0H3_9FUNG</name>
<dbReference type="Pfam" id="PF01529">
    <property type="entry name" value="DHHC"/>
    <property type="match status" value="1"/>
</dbReference>
<proteinExistence type="inferred from homology"/>
<comment type="domain">
    <text evidence="10">The DHHC domain is required for palmitoyltransferase activity.</text>
</comment>
<evidence type="ECO:0000256" key="1">
    <source>
        <dbReference type="ARBA" id="ARBA00004141"/>
    </source>
</evidence>
<feature type="transmembrane region" description="Helical" evidence="10">
    <location>
        <begin position="70"/>
        <end position="94"/>
    </location>
</feature>
<evidence type="ECO:0000256" key="4">
    <source>
        <dbReference type="ARBA" id="ARBA00022989"/>
    </source>
</evidence>
<dbReference type="Proteomes" id="UP001527925">
    <property type="component" value="Unassembled WGS sequence"/>
</dbReference>
<keyword evidence="8 10" id="KW-0012">Acyltransferase</keyword>
<feature type="transmembrane region" description="Helical" evidence="10">
    <location>
        <begin position="172"/>
        <end position="191"/>
    </location>
</feature>
<feature type="transmembrane region" description="Helical" evidence="10">
    <location>
        <begin position="21"/>
        <end position="50"/>
    </location>
</feature>
<keyword evidence="13" id="KW-1185">Reference proteome</keyword>
<evidence type="ECO:0000313" key="13">
    <source>
        <dbReference type="Proteomes" id="UP001527925"/>
    </source>
</evidence>
<gene>
    <name evidence="12" type="ORF">HK105_207471</name>
</gene>
<keyword evidence="6" id="KW-0564">Palmitate</keyword>
<keyword evidence="7" id="KW-0449">Lipoprotein</keyword>
<sequence length="327" mass="36243">MRIWWRSPQTLLKAGSSALNLCLLGLGPLLIMLAMSLFGLVGLVFFTAVLPDWFPPLSTEQLDLGRKEPVATTLLRLLHGALAVYLLVCVVFHYSAAVLVDPGRTHDGLVEQLLGEGDDGSGGGGSSSFGLPVCSKCNMPKPQRAHHCSVCRRWTTTVLGIHNCVGLFNHRYFFLFLVYLTIGETYFTVMASPLAHRKFWLKSDPATGDDVLFLFAFLIAAALLPFIAAFMWWHGWLIAKNQTQIEQLIQQGPGIKFDTDGQPLINEYDLGTRRNFEDFFNISRQNPWWTVLIPRLAPPRSDGVYYTTVRDLGATPLSSSIIGSAAL</sequence>
<evidence type="ECO:0000256" key="5">
    <source>
        <dbReference type="ARBA" id="ARBA00023136"/>
    </source>
</evidence>
<comment type="subcellular location">
    <subcellularLocation>
        <location evidence="1">Membrane</location>
        <topology evidence="1">Multi-pass membrane protein</topology>
    </subcellularLocation>
</comment>
<organism evidence="12 13">
    <name type="scientific">Polyrhizophydium stewartii</name>
    <dbReference type="NCBI Taxonomy" id="2732419"/>
    <lineage>
        <taxon>Eukaryota</taxon>
        <taxon>Fungi</taxon>
        <taxon>Fungi incertae sedis</taxon>
        <taxon>Chytridiomycota</taxon>
        <taxon>Chytridiomycota incertae sedis</taxon>
        <taxon>Chytridiomycetes</taxon>
        <taxon>Rhizophydiales</taxon>
        <taxon>Rhizophydiales incertae sedis</taxon>
        <taxon>Polyrhizophydium</taxon>
    </lineage>
</organism>
<evidence type="ECO:0000256" key="7">
    <source>
        <dbReference type="ARBA" id="ARBA00023288"/>
    </source>
</evidence>
<evidence type="ECO:0000256" key="9">
    <source>
        <dbReference type="ARBA" id="ARBA00048048"/>
    </source>
</evidence>
<protein>
    <recommendedName>
        <fullName evidence="10">Palmitoyltransferase</fullName>
        <ecNumber evidence="10">2.3.1.225</ecNumber>
    </recommendedName>
</protein>
<keyword evidence="3 10" id="KW-0812">Transmembrane</keyword>
<evidence type="ECO:0000313" key="12">
    <source>
        <dbReference type="EMBL" id="KAL2913016.1"/>
    </source>
</evidence>
<dbReference type="InterPro" id="IPR001594">
    <property type="entry name" value="Palmitoyltrfase_DHHC"/>
</dbReference>
<evidence type="ECO:0000256" key="6">
    <source>
        <dbReference type="ARBA" id="ARBA00023139"/>
    </source>
</evidence>
<keyword evidence="4 10" id="KW-1133">Transmembrane helix</keyword>
<reference evidence="12 13" key="1">
    <citation type="submission" date="2023-09" db="EMBL/GenBank/DDBJ databases">
        <title>Pangenome analysis of Batrachochytrium dendrobatidis and related Chytrids.</title>
        <authorList>
            <person name="Yacoub M.N."/>
            <person name="Stajich J.E."/>
            <person name="James T.Y."/>
        </authorList>
    </citation>
    <scope>NUCLEOTIDE SEQUENCE [LARGE SCALE GENOMIC DNA]</scope>
    <source>
        <strain evidence="12 13">JEL0888</strain>
    </source>
</reference>
<dbReference type="PANTHER" id="PTHR12246">
    <property type="entry name" value="PALMITOYLTRANSFERASE ZDHHC16"/>
    <property type="match status" value="1"/>
</dbReference>
<accession>A0ABR4N0H3</accession>
<dbReference type="PROSITE" id="PS50216">
    <property type="entry name" value="DHHC"/>
    <property type="match status" value="1"/>
</dbReference>
<evidence type="ECO:0000259" key="11">
    <source>
        <dbReference type="Pfam" id="PF01529"/>
    </source>
</evidence>
<comment type="caution">
    <text evidence="12">The sequence shown here is derived from an EMBL/GenBank/DDBJ whole genome shotgun (WGS) entry which is preliminary data.</text>
</comment>
<comment type="catalytic activity">
    <reaction evidence="9 10">
        <text>L-cysteinyl-[protein] + hexadecanoyl-CoA = S-hexadecanoyl-L-cysteinyl-[protein] + CoA</text>
        <dbReference type="Rhea" id="RHEA:36683"/>
        <dbReference type="Rhea" id="RHEA-COMP:10131"/>
        <dbReference type="Rhea" id="RHEA-COMP:11032"/>
        <dbReference type="ChEBI" id="CHEBI:29950"/>
        <dbReference type="ChEBI" id="CHEBI:57287"/>
        <dbReference type="ChEBI" id="CHEBI:57379"/>
        <dbReference type="ChEBI" id="CHEBI:74151"/>
        <dbReference type="EC" id="2.3.1.225"/>
    </reaction>
</comment>
<feature type="transmembrane region" description="Helical" evidence="10">
    <location>
        <begin position="211"/>
        <end position="233"/>
    </location>
</feature>
<evidence type="ECO:0000256" key="3">
    <source>
        <dbReference type="ARBA" id="ARBA00022692"/>
    </source>
</evidence>
<comment type="similarity">
    <text evidence="10">Belongs to the DHHC palmitoyltransferase family.</text>
</comment>
<evidence type="ECO:0000256" key="10">
    <source>
        <dbReference type="RuleBase" id="RU079119"/>
    </source>
</evidence>
<keyword evidence="5 10" id="KW-0472">Membrane</keyword>
<dbReference type="InterPro" id="IPR039859">
    <property type="entry name" value="PFA4/ZDH16/20/ERF2-like"/>
</dbReference>
<evidence type="ECO:0000256" key="8">
    <source>
        <dbReference type="ARBA" id="ARBA00023315"/>
    </source>
</evidence>
<dbReference type="EMBL" id="JADGIZ020000053">
    <property type="protein sequence ID" value="KAL2913016.1"/>
    <property type="molecule type" value="Genomic_DNA"/>
</dbReference>
<feature type="domain" description="Palmitoyltransferase DHHC" evidence="11">
    <location>
        <begin position="133"/>
        <end position="250"/>
    </location>
</feature>